<feature type="region of interest" description="Disordered" evidence="8">
    <location>
        <begin position="299"/>
        <end position="359"/>
    </location>
</feature>
<dbReference type="GO" id="GO:0005829">
    <property type="term" value="C:cytosol"/>
    <property type="evidence" value="ECO:0007669"/>
    <property type="project" value="TreeGrafter"/>
</dbReference>
<dbReference type="GO" id="GO:0061651">
    <property type="term" value="F:Atg12 conjugating enzyme activity"/>
    <property type="evidence" value="ECO:0007669"/>
    <property type="project" value="TreeGrafter"/>
</dbReference>
<feature type="region of interest" description="Disordered" evidence="8">
    <location>
        <begin position="227"/>
        <end position="269"/>
    </location>
</feature>
<dbReference type="AlphaFoldDB" id="A0AAN6GEB6"/>
<comment type="caution">
    <text evidence="9">The sequence shown here is derived from an EMBL/GenBank/DDBJ whole genome shotgun (WGS) entry which is preliminary data.</text>
</comment>
<dbReference type="PANTHER" id="PTHR14957:SF1">
    <property type="entry name" value="UBIQUITIN-LIKE-CONJUGATING ENZYME ATG10"/>
    <property type="match status" value="1"/>
</dbReference>
<evidence type="ECO:0000256" key="4">
    <source>
        <dbReference type="ARBA" id="ARBA00022786"/>
    </source>
</evidence>
<evidence type="ECO:0000313" key="9">
    <source>
        <dbReference type="EMBL" id="KAK0532500.1"/>
    </source>
</evidence>
<dbReference type="InterPro" id="IPR007135">
    <property type="entry name" value="Atg3/Atg10"/>
</dbReference>
<keyword evidence="4" id="KW-0833">Ubl conjugation pathway</keyword>
<keyword evidence="5" id="KW-0653">Protein transport</keyword>
<feature type="region of interest" description="Disordered" evidence="8">
    <location>
        <begin position="141"/>
        <end position="172"/>
    </location>
</feature>
<evidence type="ECO:0000256" key="3">
    <source>
        <dbReference type="ARBA" id="ARBA00022679"/>
    </source>
</evidence>
<name>A0AAN6GEB6_9BASI</name>
<evidence type="ECO:0000256" key="8">
    <source>
        <dbReference type="SAM" id="MobiDB-lite"/>
    </source>
</evidence>
<organism evidence="9 10">
    <name type="scientific">Tilletia horrida</name>
    <dbReference type="NCBI Taxonomy" id="155126"/>
    <lineage>
        <taxon>Eukaryota</taxon>
        <taxon>Fungi</taxon>
        <taxon>Dikarya</taxon>
        <taxon>Basidiomycota</taxon>
        <taxon>Ustilaginomycotina</taxon>
        <taxon>Exobasidiomycetes</taxon>
        <taxon>Tilletiales</taxon>
        <taxon>Tilletiaceae</taxon>
        <taxon>Tilletia</taxon>
    </lineage>
</organism>
<sequence>MPGPAQISSDDFLTACRAYLGAHSRARGGASTAAAAGSAAAGSADDEHGGQALGARLYSRGWSLDESKAHLSPNFAFLRRSLPVQVQLNALEQLQQLNGQHDSHSLDEDWLPDAADHEDLAAAVSSSPIVPRAGPLPDLSSLAVASTSGSGSTTPRAADGPAGHGALQGGSSNSAAPVLATMSQSICYSPTWKVPVFYFSVSRSDGTPFTLDQVIRSSLVQHELDPLLERPGPQHSTDPSDPSSASRTDSSSDLPATFAPISSTEHPITGEPALYLHPCETASWLDTLLRPQLSKREARTALARTSSSSLGSSASSSSSSSSSSDPAIAAATAVDASSTSPADVPMATESSPAAPTAAAVEESRDRTLCSYLETFVALVASAIEMRL</sequence>
<evidence type="ECO:0000256" key="2">
    <source>
        <dbReference type="ARBA" id="ARBA00021099"/>
    </source>
</evidence>
<keyword evidence="3" id="KW-0808">Transferase</keyword>
<feature type="compositionally biased region" description="Low complexity" evidence="8">
    <location>
        <begin position="236"/>
        <end position="253"/>
    </location>
</feature>
<dbReference type="Gene3D" id="3.30.1460.50">
    <property type="match status" value="1"/>
</dbReference>
<dbReference type="GO" id="GO:0000422">
    <property type="term" value="P:autophagy of mitochondrion"/>
    <property type="evidence" value="ECO:0007669"/>
    <property type="project" value="TreeGrafter"/>
</dbReference>
<dbReference type="Pfam" id="PF03987">
    <property type="entry name" value="Autophagy_act_C"/>
    <property type="match status" value="1"/>
</dbReference>
<gene>
    <name evidence="9" type="ORF">OC842_003282</name>
</gene>
<evidence type="ECO:0000256" key="7">
    <source>
        <dbReference type="ARBA" id="ARBA00029833"/>
    </source>
</evidence>
<protein>
    <recommendedName>
        <fullName evidence="2">Ubiquitin-like-conjugating enzyme ATG10</fullName>
    </recommendedName>
    <alternativeName>
        <fullName evidence="7">Autophagy-related protein 10</fullName>
    </alternativeName>
</protein>
<evidence type="ECO:0000256" key="6">
    <source>
        <dbReference type="ARBA" id="ARBA00023006"/>
    </source>
</evidence>
<dbReference type="Proteomes" id="UP001176521">
    <property type="component" value="Unassembled WGS sequence"/>
</dbReference>
<comment type="similarity">
    <text evidence="1">Belongs to the ATG10 family.</text>
</comment>
<dbReference type="GO" id="GO:0032446">
    <property type="term" value="P:protein modification by small protein conjugation"/>
    <property type="evidence" value="ECO:0007669"/>
    <property type="project" value="TreeGrafter"/>
</dbReference>
<accession>A0AAN6GEB6</accession>
<dbReference type="PANTHER" id="PTHR14957">
    <property type="entry name" value="UBIQUITIN-LIKE-CONJUGATING ENZYME ATG10"/>
    <property type="match status" value="1"/>
</dbReference>
<dbReference type="GO" id="GO:0000045">
    <property type="term" value="P:autophagosome assembly"/>
    <property type="evidence" value="ECO:0007669"/>
    <property type="project" value="TreeGrafter"/>
</dbReference>
<evidence type="ECO:0000256" key="1">
    <source>
        <dbReference type="ARBA" id="ARBA00005696"/>
    </source>
</evidence>
<dbReference type="GO" id="GO:0015031">
    <property type="term" value="P:protein transport"/>
    <property type="evidence" value="ECO:0007669"/>
    <property type="project" value="UniProtKB-KW"/>
</dbReference>
<proteinExistence type="inferred from homology"/>
<evidence type="ECO:0000256" key="5">
    <source>
        <dbReference type="ARBA" id="ARBA00022927"/>
    </source>
</evidence>
<keyword evidence="6" id="KW-0072">Autophagy</keyword>
<feature type="compositionally biased region" description="Low complexity" evidence="8">
    <location>
        <begin position="141"/>
        <end position="153"/>
    </location>
</feature>
<reference evidence="9" key="1">
    <citation type="journal article" date="2023" name="PhytoFront">
        <title>Draft Genome Resources of Seven Strains of Tilletia horrida, Causal Agent of Kernel Smut of Rice.</title>
        <authorList>
            <person name="Khanal S."/>
            <person name="Antony Babu S."/>
            <person name="Zhou X.G."/>
        </authorList>
    </citation>
    <scope>NUCLEOTIDE SEQUENCE</scope>
    <source>
        <strain evidence="9">TX3</strain>
    </source>
</reference>
<evidence type="ECO:0000313" key="10">
    <source>
        <dbReference type="Proteomes" id="UP001176521"/>
    </source>
</evidence>
<feature type="compositionally biased region" description="Low complexity" evidence="8">
    <location>
        <begin position="300"/>
        <end position="359"/>
    </location>
</feature>
<keyword evidence="5" id="KW-0813">Transport</keyword>
<dbReference type="EMBL" id="JAPDMQ010000159">
    <property type="protein sequence ID" value="KAK0532500.1"/>
    <property type="molecule type" value="Genomic_DNA"/>
</dbReference>
<keyword evidence="10" id="KW-1185">Reference proteome</keyword>